<dbReference type="GeneTree" id="ENSGT00390000002781"/>
<evidence type="ECO:0000313" key="4">
    <source>
        <dbReference type="Proteomes" id="UP000694402"/>
    </source>
</evidence>
<reference evidence="3" key="1">
    <citation type="submission" date="2025-08" db="UniProtKB">
        <authorList>
            <consortium name="Ensembl"/>
        </authorList>
    </citation>
    <scope>IDENTIFICATION</scope>
</reference>
<dbReference type="PROSITE" id="PS51745">
    <property type="entry name" value="PB1"/>
    <property type="match status" value="1"/>
</dbReference>
<dbReference type="FunFam" id="3.10.20.90:FF:000320">
    <property type="entry name" value="Predicted protein"/>
    <property type="match status" value="1"/>
</dbReference>
<organism evidence="3 4">
    <name type="scientific">Oncorhynchus tshawytscha</name>
    <name type="common">Chinook salmon</name>
    <name type="synonym">Salmo tshawytscha</name>
    <dbReference type="NCBI Taxonomy" id="74940"/>
    <lineage>
        <taxon>Eukaryota</taxon>
        <taxon>Metazoa</taxon>
        <taxon>Chordata</taxon>
        <taxon>Craniata</taxon>
        <taxon>Vertebrata</taxon>
        <taxon>Euteleostomi</taxon>
        <taxon>Actinopterygii</taxon>
        <taxon>Neopterygii</taxon>
        <taxon>Teleostei</taxon>
        <taxon>Protacanthopterygii</taxon>
        <taxon>Salmoniformes</taxon>
        <taxon>Salmonidae</taxon>
        <taxon>Salmoninae</taxon>
        <taxon>Oncorhynchus</taxon>
    </lineage>
</organism>
<accession>A0A8C8JVY9</accession>
<reference evidence="3" key="2">
    <citation type="submission" date="2025-09" db="UniProtKB">
        <authorList>
            <consortium name="Ensembl"/>
        </authorList>
    </citation>
    <scope>IDENTIFICATION</scope>
</reference>
<evidence type="ECO:0000313" key="3">
    <source>
        <dbReference type="Ensembl" id="ENSOTSP00005098607.1"/>
    </source>
</evidence>
<dbReference type="Proteomes" id="UP000694402">
    <property type="component" value="Unassembled WGS sequence"/>
</dbReference>
<evidence type="ECO:0000256" key="1">
    <source>
        <dbReference type="SAM" id="Phobius"/>
    </source>
</evidence>
<sequence length="170" mass="19069">MSMTVKAYLLGKEDAPKEIRRIAVDQDVSTSFEYLKKKVEDVFSTLRNVTYQMFYKDEDGDMIAFSTDDETAMSGPPWTPSTTPNPPRSNWAPTPYPEGHLHPPMIATSPILPSLPSLSFTPLALALTHTISLLDLNIIIAILNVMVVLTFNYSIKGLLVYLSKWKCIFL</sequence>
<dbReference type="InterPro" id="IPR053793">
    <property type="entry name" value="PB1-like"/>
</dbReference>
<keyword evidence="1" id="KW-0472">Membrane</keyword>
<name>A0A8C8JVY9_ONCTS</name>
<proteinExistence type="predicted"/>
<evidence type="ECO:0000259" key="2">
    <source>
        <dbReference type="PROSITE" id="PS51745"/>
    </source>
</evidence>
<feature type="transmembrane region" description="Helical" evidence="1">
    <location>
        <begin position="138"/>
        <end position="162"/>
    </location>
</feature>
<dbReference type="Gene3D" id="3.10.20.90">
    <property type="entry name" value="Phosphatidylinositol 3-kinase Catalytic Subunit, Chain A, domain 1"/>
    <property type="match status" value="1"/>
</dbReference>
<dbReference type="InterPro" id="IPR000270">
    <property type="entry name" value="PB1_dom"/>
</dbReference>
<keyword evidence="4" id="KW-1185">Reference proteome</keyword>
<dbReference type="AlphaFoldDB" id="A0A8C8JVY9"/>
<dbReference type="SUPFAM" id="SSF54277">
    <property type="entry name" value="CAD &amp; PB1 domains"/>
    <property type="match status" value="1"/>
</dbReference>
<keyword evidence="1" id="KW-0812">Transmembrane</keyword>
<dbReference type="Ensembl" id="ENSOTST00005106696.2">
    <property type="protein sequence ID" value="ENSOTSP00005098607.1"/>
    <property type="gene ID" value="ENSOTSG00005045547.2"/>
</dbReference>
<gene>
    <name evidence="3" type="primary">SQSTM1</name>
</gene>
<keyword evidence="1" id="KW-1133">Transmembrane helix</keyword>
<protein>
    <recommendedName>
        <fullName evidence="2">PB1 domain-containing protein</fullName>
    </recommendedName>
</protein>
<dbReference type="Pfam" id="PF00564">
    <property type="entry name" value="PB1"/>
    <property type="match status" value="1"/>
</dbReference>
<feature type="domain" description="PB1" evidence="2">
    <location>
        <begin position="2"/>
        <end position="85"/>
    </location>
</feature>